<dbReference type="PANTHER" id="PTHR19303:SF73">
    <property type="entry name" value="PROTEIN PDC2"/>
    <property type="match status" value="1"/>
</dbReference>
<dbReference type="PROSITE" id="PS51253">
    <property type="entry name" value="HTH_CENPB"/>
    <property type="match status" value="1"/>
</dbReference>
<organism evidence="4 5">
    <name type="scientific">Araneus ventricosus</name>
    <name type="common">Orbweaver spider</name>
    <name type="synonym">Epeira ventricosa</name>
    <dbReference type="NCBI Taxonomy" id="182803"/>
    <lineage>
        <taxon>Eukaryota</taxon>
        <taxon>Metazoa</taxon>
        <taxon>Ecdysozoa</taxon>
        <taxon>Arthropoda</taxon>
        <taxon>Chelicerata</taxon>
        <taxon>Arachnida</taxon>
        <taxon>Araneae</taxon>
        <taxon>Araneomorphae</taxon>
        <taxon>Entelegynae</taxon>
        <taxon>Araneoidea</taxon>
        <taxon>Araneidae</taxon>
        <taxon>Araneus</taxon>
    </lineage>
</organism>
<dbReference type="Pfam" id="PF03221">
    <property type="entry name" value="HTH_Tnp_Tc5"/>
    <property type="match status" value="1"/>
</dbReference>
<dbReference type="EMBL" id="BGPR01076365">
    <property type="protein sequence ID" value="GBL60737.1"/>
    <property type="molecule type" value="Genomic_DNA"/>
</dbReference>
<comment type="caution">
    <text evidence="4">The sequence shown here is derived from an EMBL/GenBank/DDBJ whole genome shotgun (WGS) entry which is preliminary data.</text>
</comment>
<feature type="domain" description="HTH CENPB-type" evidence="3">
    <location>
        <begin position="8"/>
        <end position="79"/>
    </location>
</feature>
<evidence type="ECO:0000256" key="1">
    <source>
        <dbReference type="ARBA" id="ARBA00004123"/>
    </source>
</evidence>
<comment type="subcellular location">
    <subcellularLocation>
        <location evidence="1">Nucleus</location>
    </subcellularLocation>
</comment>
<reference evidence="4 5" key="1">
    <citation type="journal article" date="2019" name="Sci. Rep.">
        <title>Orb-weaving spider Araneus ventricosus genome elucidates the spidroin gene catalogue.</title>
        <authorList>
            <person name="Kono N."/>
            <person name="Nakamura H."/>
            <person name="Ohtoshi R."/>
            <person name="Moran D.A.P."/>
            <person name="Shinohara A."/>
            <person name="Yoshida Y."/>
            <person name="Fujiwara M."/>
            <person name="Mori M."/>
            <person name="Tomita M."/>
            <person name="Arakawa K."/>
        </authorList>
    </citation>
    <scope>NUCLEOTIDE SEQUENCE [LARGE SCALE GENOMIC DNA]</scope>
</reference>
<dbReference type="PANTHER" id="PTHR19303">
    <property type="entry name" value="TRANSPOSON"/>
    <property type="match status" value="1"/>
</dbReference>
<dbReference type="Gene3D" id="1.10.10.60">
    <property type="entry name" value="Homeodomain-like"/>
    <property type="match status" value="1"/>
</dbReference>
<gene>
    <name evidence="4" type="ORF">AVEN_153776_1</name>
</gene>
<dbReference type="InterPro" id="IPR006600">
    <property type="entry name" value="HTH_CenpB_DNA-bd_dom"/>
</dbReference>
<accession>A0A4Y1ZPI8</accession>
<sequence length="84" mass="9735">MGKLANRKRKTLKSSPFEELENFMLQWFNEVRSTNIPINGPVLKEKPIEIASKLGIQGFFASNSWIDRFKQWRTGSENSGCWSQ</sequence>
<dbReference type="SUPFAM" id="SSF46689">
    <property type="entry name" value="Homeodomain-like"/>
    <property type="match status" value="1"/>
</dbReference>
<proteinExistence type="predicted"/>
<dbReference type="InterPro" id="IPR009057">
    <property type="entry name" value="Homeodomain-like_sf"/>
</dbReference>
<dbReference type="InterPro" id="IPR050863">
    <property type="entry name" value="CenT-Element_Derived"/>
</dbReference>
<protein>
    <recommendedName>
        <fullName evidence="3">HTH CENPB-type domain-containing protein</fullName>
    </recommendedName>
</protein>
<dbReference type="Proteomes" id="UP000499080">
    <property type="component" value="Unassembled WGS sequence"/>
</dbReference>
<dbReference type="GO" id="GO:0003677">
    <property type="term" value="F:DNA binding"/>
    <property type="evidence" value="ECO:0007669"/>
    <property type="project" value="UniProtKB-KW"/>
</dbReference>
<name>A0A4Y1ZPI8_ARAVE</name>
<dbReference type="GO" id="GO:0005634">
    <property type="term" value="C:nucleus"/>
    <property type="evidence" value="ECO:0007669"/>
    <property type="project" value="UniProtKB-SubCell"/>
</dbReference>
<keyword evidence="2" id="KW-0238">DNA-binding</keyword>
<keyword evidence="5" id="KW-1185">Reference proteome</keyword>
<evidence type="ECO:0000313" key="4">
    <source>
        <dbReference type="EMBL" id="GBL60737.1"/>
    </source>
</evidence>
<dbReference type="SMART" id="SM00674">
    <property type="entry name" value="CENPB"/>
    <property type="match status" value="1"/>
</dbReference>
<evidence type="ECO:0000259" key="3">
    <source>
        <dbReference type="PROSITE" id="PS51253"/>
    </source>
</evidence>
<dbReference type="OrthoDB" id="6430249at2759"/>
<dbReference type="AlphaFoldDB" id="A0A4Y1ZPI8"/>
<evidence type="ECO:0000256" key="2">
    <source>
        <dbReference type="ARBA" id="ARBA00023125"/>
    </source>
</evidence>
<evidence type="ECO:0000313" key="5">
    <source>
        <dbReference type="Proteomes" id="UP000499080"/>
    </source>
</evidence>